<sequence>MHFLIDSITCGRKYDHEVGVVQTYETFTVDLYVYMTPEADEDFSISVELEDSYGLTLSEIESKAIELAKEKIKAASAQA</sequence>
<comment type="caution">
    <text evidence="1">The sequence shown here is derived from an EMBL/GenBank/DDBJ whole genome shotgun (WGS) entry which is preliminary data.</text>
</comment>
<dbReference type="EMBL" id="NJAJ01000036">
    <property type="protein sequence ID" value="PHM64105.1"/>
    <property type="molecule type" value="Genomic_DNA"/>
</dbReference>
<organism evidence="1 2">
    <name type="scientific">Xenorhabdus stockiae</name>
    <dbReference type="NCBI Taxonomy" id="351614"/>
    <lineage>
        <taxon>Bacteria</taxon>
        <taxon>Pseudomonadati</taxon>
        <taxon>Pseudomonadota</taxon>
        <taxon>Gammaproteobacteria</taxon>
        <taxon>Enterobacterales</taxon>
        <taxon>Morganellaceae</taxon>
        <taxon>Xenorhabdus</taxon>
    </lineage>
</organism>
<dbReference type="RefSeq" id="WP_099125746.1">
    <property type="nucleotide sequence ID" value="NZ_CAWNRH010000111.1"/>
</dbReference>
<reference evidence="1 2" key="1">
    <citation type="journal article" date="2017" name="Nat. Microbiol.">
        <title>Natural product diversity associated with the nematode symbionts Photorhabdus and Xenorhabdus.</title>
        <authorList>
            <person name="Tobias N.J."/>
            <person name="Wolff H."/>
            <person name="Djahanschiri B."/>
            <person name="Grundmann F."/>
            <person name="Kronenwerth M."/>
            <person name="Shi Y.M."/>
            <person name="Simonyi S."/>
            <person name="Grun P."/>
            <person name="Shapiro-Ilan D."/>
            <person name="Pidot S.J."/>
            <person name="Stinear T.P."/>
            <person name="Ebersberger I."/>
            <person name="Bode H.B."/>
        </authorList>
    </citation>
    <scope>NUCLEOTIDE SEQUENCE [LARGE SCALE GENOMIC DNA]</scope>
    <source>
        <strain evidence="1 2">DSM 17904</strain>
    </source>
</reference>
<accession>A0A2D0KLA1</accession>
<proteinExistence type="predicted"/>
<dbReference type="AlphaFoldDB" id="A0A2D0KLA1"/>
<gene>
    <name evidence="1" type="ORF">Xsto_03302</name>
</gene>
<dbReference type="Proteomes" id="UP000222366">
    <property type="component" value="Unassembled WGS sequence"/>
</dbReference>
<evidence type="ECO:0000313" key="1">
    <source>
        <dbReference type="EMBL" id="PHM64105.1"/>
    </source>
</evidence>
<protein>
    <submittedName>
        <fullName evidence="1">Uncharacterized protein</fullName>
    </submittedName>
</protein>
<evidence type="ECO:0000313" key="2">
    <source>
        <dbReference type="Proteomes" id="UP000222366"/>
    </source>
</evidence>
<name>A0A2D0KLA1_9GAMM</name>
<keyword evidence="2" id="KW-1185">Reference proteome</keyword>